<gene>
    <name evidence="1" type="ORF">BJX66DRAFT_318309</name>
</gene>
<proteinExistence type="predicted"/>
<protein>
    <submittedName>
        <fullName evidence="1">Uncharacterized protein</fullName>
    </submittedName>
</protein>
<dbReference type="Proteomes" id="UP001610563">
    <property type="component" value="Unassembled WGS sequence"/>
</dbReference>
<name>A0ABR4FJV0_9EURO</name>
<evidence type="ECO:0000313" key="1">
    <source>
        <dbReference type="EMBL" id="KAL2783543.1"/>
    </source>
</evidence>
<accession>A0ABR4FJV0</accession>
<reference evidence="1 2" key="1">
    <citation type="submission" date="2024-07" db="EMBL/GenBank/DDBJ databases">
        <title>Section-level genome sequencing and comparative genomics of Aspergillus sections Usti and Cavernicolus.</title>
        <authorList>
            <consortium name="Lawrence Berkeley National Laboratory"/>
            <person name="Nybo J.L."/>
            <person name="Vesth T.C."/>
            <person name="Theobald S."/>
            <person name="Frisvad J.C."/>
            <person name="Larsen T.O."/>
            <person name="Kjaerboelling I."/>
            <person name="Rothschild-Mancinelli K."/>
            <person name="Lyhne E.K."/>
            <person name="Kogle M.E."/>
            <person name="Barry K."/>
            <person name="Clum A."/>
            <person name="Na H."/>
            <person name="Ledsgaard L."/>
            <person name="Lin J."/>
            <person name="Lipzen A."/>
            <person name="Kuo A."/>
            <person name="Riley R."/>
            <person name="Mondo S."/>
            <person name="Labutti K."/>
            <person name="Haridas S."/>
            <person name="Pangalinan J."/>
            <person name="Salamov A.A."/>
            <person name="Simmons B.A."/>
            <person name="Magnuson J.K."/>
            <person name="Chen J."/>
            <person name="Drula E."/>
            <person name="Henrissat B."/>
            <person name="Wiebenga A."/>
            <person name="Lubbers R.J."/>
            <person name="Gomes A.C."/>
            <person name="Makela M.R."/>
            <person name="Stajich J."/>
            <person name="Grigoriev I.V."/>
            <person name="Mortensen U.H."/>
            <person name="De Vries R.P."/>
            <person name="Baker S.E."/>
            <person name="Andersen M.R."/>
        </authorList>
    </citation>
    <scope>NUCLEOTIDE SEQUENCE [LARGE SCALE GENOMIC DNA]</scope>
    <source>
        <strain evidence="1 2">CBS 209.92</strain>
    </source>
</reference>
<sequence>MLAHEGGFLKMTYENITRFYRALASLINRLRKASLPRSSNGSMKTYRNHDPLVSVARTSIELF</sequence>
<organism evidence="1 2">
    <name type="scientific">Aspergillus keveii</name>
    <dbReference type="NCBI Taxonomy" id="714993"/>
    <lineage>
        <taxon>Eukaryota</taxon>
        <taxon>Fungi</taxon>
        <taxon>Dikarya</taxon>
        <taxon>Ascomycota</taxon>
        <taxon>Pezizomycotina</taxon>
        <taxon>Eurotiomycetes</taxon>
        <taxon>Eurotiomycetidae</taxon>
        <taxon>Eurotiales</taxon>
        <taxon>Aspergillaceae</taxon>
        <taxon>Aspergillus</taxon>
        <taxon>Aspergillus subgen. Nidulantes</taxon>
    </lineage>
</organism>
<dbReference type="EMBL" id="JBFTWV010000228">
    <property type="protein sequence ID" value="KAL2783543.1"/>
    <property type="molecule type" value="Genomic_DNA"/>
</dbReference>
<evidence type="ECO:0000313" key="2">
    <source>
        <dbReference type="Proteomes" id="UP001610563"/>
    </source>
</evidence>
<comment type="caution">
    <text evidence="1">The sequence shown here is derived from an EMBL/GenBank/DDBJ whole genome shotgun (WGS) entry which is preliminary data.</text>
</comment>
<keyword evidence="2" id="KW-1185">Reference proteome</keyword>